<name>A0ABY8L957_9RHOB</name>
<dbReference type="EMBL" id="CP122537">
    <property type="protein sequence ID" value="WGH77889.1"/>
    <property type="molecule type" value="Genomic_DNA"/>
</dbReference>
<feature type="transmembrane region" description="Helical" evidence="1">
    <location>
        <begin position="39"/>
        <end position="60"/>
    </location>
</feature>
<evidence type="ECO:0000256" key="1">
    <source>
        <dbReference type="SAM" id="Phobius"/>
    </source>
</evidence>
<accession>A0ABY8L957</accession>
<protein>
    <submittedName>
        <fullName evidence="2">Uncharacterized protein</fullName>
    </submittedName>
</protein>
<evidence type="ECO:0000313" key="3">
    <source>
        <dbReference type="Proteomes" id="UP001243420"/>
    </source>
</evidence>
<reference evidence="2 3" key="1">
    <citation type="submission" date="2023-04" db="EMBL/GenBank/DDBJ databases">
        <title>Jannaschia ovalis sp. nov., a marine bacterium isolated from sea tidal flat.</title>
        <authorList>
            <person name="Kwon D.Y."/>
            <person name="Kim J.-J."/>
        </authorList>
    </citation>
    <scope>NUCLEOTIDE SEQUENCE [LARGE SCALE GENOMIC DNA]</scope>
    <source>
        <strain evidence="2 3">GRR-S6-38</strain>
    </source>
</reference>
<keyword evidence="3" id="KW-1185">Reference proteome</keyword>
<sequence>MIARIALRSAVFAAVAFFTVLAVDGWAAGGVTPRILTRAVTVAAIGSAVYAAIRALIAWVKT</sequence>
<proteinExistence type="predicted"/>
<gene>
    <name evidence="2" type="ORF">P8627_12715</name>
</gene>
<keyword evidence="1" id="KW-0472">Membrane</keyword>
<keyword evidence="1" id="KW-1133">Transmembrane helix</keyword>
<keyword evidence="1" id="KW-0812">Transmembrane</keyword>
<dbReference type="Proteomes" id="UP001243420">
    <property type="component" value="Chromosome"/>
</dbReference>
<evidence type="ECO:0000313" key="2">
    <source>
        <dbReference type="EMBL" id="WGH77889.1"/>
    </source>
</evidence>
<organism evidence="2 3">
    <name type="scientific">Jannaschia ovalis</name>
    <dbReference type="NCBI Taxonomy" id="3038773"/>
    <lineage>
        <taxon>Bacteria</taxon>
        <taxon>Pseudomonadati</taxon>
        <taxon>Pseudomonadota</taxon>
        <taxon>Alphaproteobacteria</taxon>
        <taxon>Rhodobacterales</taxon>
        <taxon>Roseobacteraceae</taxon>
        <taxon>Jannaschia</taxon>
    </lineage>
</organism>
<dbReference type="RefSeq" id="WP_279964505.1">
    <property type="nucleotide sequence ID" value="NZ_CP122537.1"/>
</dbReference>